<dbReference type="GO" id="GO:0006886">
    <property type="term" value="P:intracellular protein transport"/>
    <property type="evidence" value="ECO:0007669"/>
    <property type="project" value="InterPro"/>
</dbReference>
<evidence type="ECO:0000313" key="10">
    <source>
        <dbReference type="EMBL" id="SUM35349.1"/>
    </source>
</evidence>
<evidence type="ECO:0000256" key="2">
    <source>
        <dbReference type="ARBA" id="ARBA00022475"/>
    </source>
</evidence>
<evidence type="ECO:0000256" key="7">
    <source>
        <dbReference type="ARBA" id="ARBA00023010"/>
    </source>
</evidence>
<dbReference type="Pfam" id="PF21090">
    <property type="entry name" value="P-loop_SecA"/>
    <property type="match status" value="1"/>
</dbReference>
<keyword evidence="5" id="KW-0653">Protein transport</keyword>
<organism evidence="10 11">
    <name type="scientific">Staphylococcus gallinarum</name>
    <dbReference type="NCBI Taxonomy" id="1293"/>
    <lineage>
        <taxon>Bacteria</taxon>
        <taxon>Bacillati</taxon>
        <taxon>Bacillota</taxon>
        <taxon>Bacilli</taxon>
        <taxon>Bacillales</taxon>
        <taxon>Staphylococcaceae</taxon>
        <taxon>Staphylococcus</taxon>
    </lineage>
</organism>
<evidence type="ECO:0000313" key="11">
    <source>
        <dbReference type="Proteomes" id="UP000255277"/>
    </source>
</evidence>
<keyword evidence="1" id="KW-0813">Transport</keyword>
<keyword evidence="2" id="KW-1003">Cell membrane</keyword>
<evidence type="ECO:0000256" key="3">
    <source>
        <dbReference type="ARBA" id="ARBA00022741"/>
    </source>
</evidence>
<evidence type="ECO:0000259" key="9">
    <source>
        <dbReference type="PROSITE" id="PS51196"/>
    </source>
</evidence>
<dbReference type="GO" id="GO:0005829">
    <property type="term" value="C:cytosol"/>
    <property type="evidence" value="ECO:0007669"/>
    <property type="project" value="TreeGrafter"/>
</dbReference>
<keyword evidence="8" id="KW-0472">Membrane</keyword>
<keyword evidence="7" id="KW-0811">Translocation</keyword>
<reference evidence="10 11" key="1">
    <citation type="submission" date="2018-06" db="EMBL/GenBank/DDBJ databases">
        <authorList>
            <consortium name="Pathogen Informatics"/>
            <person name="Doyle S."/>
        </authorList>
    </citation>
    <scope>NUCLEOTIDE SEQUENCE [LARGE SCALE GENOMIC DNA]</scope>
    <source>
        <strain evidence="10 11">NCTC12195</strain>
    </source>
</reference>
<sequence length="60" mass="6346">MQKQGQLSAVTVATSMAGRGTDIKLANGVHELGGLAVIISEHMENSRVDKQLRGRSGRQG</sequence>
<keyword evidence="4" id="KW-0067">ATP-binding</keyword>
<dbReference type="InterPro" id="IPR014018">
    <property type="entry name" value="SecA_motor_DEAD"/>
</dbReference>
<dbReference type="SUPFAM" id="SSF52540">
    <property type="entry name" value="P-loop containing nucleoside triphosphate hydrolases"/>
    <property type="match status" value="1"/>
</dbReference>
<dbReference type="Gene3D" id="3.40.50.300">
    <property type="entry name" value="P-loop containing nucleotide triphosphate hydrolases"/>
    <property type="match status" value="1"/>
</dbReference>
<dbReference type="AlphaFoldDB" id="A0A380FNZ7"/>
<dbReference type="Proteomes" id="UP000255277">
    <property type="component" value="Unassembled WGS sequence"/>
</dbReference>
<dbReference type="GO" id="GO:0006605">
    <property type="term" value="P:protein targeting"/>
    <property type="evidence" value="ECO:0007669"/>
    <property type="project" value="InterPro"/>
</dbReference>
<dbReference type="EMBL" id="UHDK01000001">
    <property type="protein sequence ID" value="SUM35349.1"/>
    <property type="molecule type" value="Genomic_DNA"/>
</dbReference>
<feature type="domain" description="SecA family profile" evidence="9">
    <location>
        <begin position="1"/>
        <end position="60"/>
    </location>
</feature>
<evidence type="ECO:0000256" key="1">
    <source>
        <dbReference type="ARBA" id="ARBA00022448"/>
    </source>
</evidence>
<protein>
    <submittedName>
        <fullName evidence="10">Accessory Sec system translocase SecA2</fullName>
    </submittedName>
</protein>
<dbReference type="GO" id="GO:0043952">
    <property type="term" value="P:protein transport by the Sec complex"/>
    <property type="evidence" value="ECO:0007669"/>
    <property type="project" value="TreeGrafter"/>
</dbReference>
<evidence type="ECO:0000256" key="6">
    <source>
        <dbReference type="ARBA" id="ARBA00022967"/>
    </source>
</evidence>
<dbReference type="InterPro" id="IPR044722">
    <property type="entry name" value="SecA_SF2_C"/>
</dbReference>
<name>A0A380FNZ7_STAGA</name>
<dbReference type="InterPro" id="IPR027417">
    <property type="entry name" value="P-loop_NTPase"/>
</dbReference>
<proteinExistence type="predicted"/>
<evidence type="ECO:0000256" key="5">
    <source>
        <dbReference type="ARBA" id="ARBA00022927"/>
    </source>
</evidence>
<keyword evidence="3" id="KW-0547">Nucleotide-binding</keyword>
<dbReference type="GO" id="GO:0005886">
    <property type="term" value="C:plasma membrane"/>
    <property type="evidence" value="ECO:0007669"/>
    <property type="project" value="TreeGrafter"/>
</dbReference>
<dbReference type="PROSITE" id="PS51196">
    <property type="entry name" value="SECA_MOTOR_DEAD"/>
    <property type="match status" value="1"/>
</dbReference>
<evidence type="ECO:0000256" key="4">
    <source>
        <dbReference type="ARBA" id="ARBA00022840"/>
    </source>
</evidence>
<dbReference type="PANTHER" id="PTHR30612:SF0">
    <property type="entry name" value="CHLOROPLAST PROTEIN-TRANSPORTING ATPASE"/>
    <property type="match status" value="1"/>
</dbReference>
<accession>A0A380FNZ7</accession>
<dbReference type="PANTHER" id="PTHR30612">
    <property type="entry name" value="SECA INNER MEMBRANE COMPONENT OF SEC PROTEIN SECRETION SYSTEM"/>
    <property type="match status" value="1"/>
</dbReference>
<keyword evidence="6" id="KW-1278">Translocase</keyword>
<gene>
    <name evidence="10" type="primary">secA2</name>
    <name evidence="10" type="ORF">NCTC12195_04879</name>
</gene>
<evidence type="ECO:0000256" key="8">
    <source>
        <dbReference type="ARBA" id="ARBA00023136"/>
    </source>
</evidence>
<dbReference type="InterPro" id="IPR000185">
    <property type="entry name" value="SecA"/>
</dbReference>
<dbReference type="GO" id="GO:0031522">
    <property type="term" value="C:cell envelope Sec protein transport complex"/>
    <property type="evidence" value="ECO:0007669"/>
    <property type="project" value="TreeGrafter"/>
</dbReference>
<dbReference type="GO" id="GO:0005524">
    <property type="term" value="F:ATP binding"/>
    <property type="evidence" value="ECO:0007669"/>
    <property type="project" value="UniProtKB-KW"/>
</dbReference>